<keyword evidence="4 10" id="KW-0547">Nucleotide-binding</keyword>
<evidence type="ECO:0000256" key="14">
    <source>
        <dbReference type="PROSITE-ProRule" id="PRU01122"/>
    </source>
</evidence>
<dbReference type="InterPro" id="IPR027417">
    <property type="entry name" value="P-loop_NTPase"/>
</dbReference>
<gene>
    <name evidence="10 18" type="primary">lon</name>
    <name evidence="18" type="ORF">F9K24_00350</name>
</gene>
<evidence type="ECO:0000256" key="8">
    <source>
        <dbReference type="ARBA" id="ARBA00023016"/>
    </source>
</evidence>
<evidence type="ECO:0000256" key="5">
    <source>
        <dbReference type="ARBA" id="ARBA00022801"/>
    </source>
</evidence>
<dbReference type="GO" id="GO:0043565">
    <property type="term" value="F:sequence-specific DNA binding"/>
    <property type="evidence" value="ECO:0007669"/>
    <property type="project" value="UniProtKB-UniRule"/>
</dbReference>
<dbReference type="HAMAP" id="MF_01973">
    <property type="entry name" value="lon_bact"/>
    <property type="match status" value="1"/>
</dbReference>
<evidence type="ECO:0000256" key="9">
    <source>
        <dbReference type="ARBA" id="ARBA00050665"/>
    </source>
</evidence>
<dbReference type="CDD" id="cd19500">
    <property type="entry name" value="RecA-like_Lon"/>
    <property type="match status" value="1"/>
</dbReference>
<evidence type="ECO:0000256" key="13">
    <source>
        <dbReference type="PIRSR" id="PIRSR001174-2"/>
    </source>
</evidence>
<dbReference type="Gene3D" id="1.10.8.60">
    <property type="match status" value="1"/>
</dbReference>
<dbReference type="SMART" id="SM00464">
    <property type="entry name" value="LON"/>
    <property type="match status" value="1"/>
</dbReference>
<feature type="active site" evidence="10 12">
    <location>
        <position position="700"/>
    </location>
</feature>
<evidence type="ECO:0000256" key="11">
    <source>
        <dbReference type="PIRNR" id="PIRNR001174"/>
    </source>
</evidence>
<dbReference type="Gene3D" id="3.40.50.300">
    <property type="entry name" value="P-loop containing nucleotide triphosphate hydrolases"/>
    <property type="match status" value="1"/>
</dbReference>
<keyword evidence="8 10" id="KW-0346">Stress response</keyword>
<keyword evidence="5 10" id="KW-0378">Hydrolase</keyword>
<feature type="domain" description="Lon N-terminal" evidence="17">
    <location>
        <begin position="24"/>
        <end position="214"/>
    </location>
</feature>
<sequence length="808" mass="90096">MKHVIRYTDQNITEIDPAEIPEIVPLIPLRNAIVFPGIILPIFVGRSESVQLIEQHGKPGSLIGLFTQKNPEAETVKGEDLFPVGSLAEIHRVLPMGEGGYQVFLQGVQKIELAEIVTDEPYLKARIKPAFEVGDIGNDEFLEFQAHVIRYIEYNPAIPDEVISFIKRITNAASLANQVVFFSGRTIEEKIEFLTLSSVAEKIKLVQSYLIDETQRLVMEKEVREKVEKDASKMQRDFYLRKQLETIRKELGDSEESDADELERQLREMTLPEHVRKAVDKELKRYKRLAEGPQGGGMEASQIRNWLDLIVELPWPQVNEGDRAAAASRVEKLDLAEARRILDEDHEGLQEVKERILEHLAVEKKAGPSKAPILCLVGPPGVGKTSLAQSVARALDRKFVRAALGGVRDEAEIRGHRRTYVGALPGKIISSFRKSGSVEPVFLLDEIDKLGASYQGDPAAALLEVLDPEQNHGFEDHYLGLAYDLSRALFFCTANSLETIPAPLLDRMEIVSLSGYTMEEKIAIAERHLIPRIRKDLQLTEEQFSLDRKTIARVIEDYTREAGVRSLKRRLESIARKLVLKVEEKKEAFSVSEASLVELLGRAKYYRDRREFNGIPGVATGLAWTPVGGDILFIESTAFQGKGGLKLSGRLGDVMKESAQAAFSFLRAHASELNLNEKLFEEKDVHIHIPGGAVPKDGPSAGVTLLTAMTSLFSGVPVAEDIAMTGEISLRGRILPVGGIKEKVLAARAAGINTVLLPERNRADFEEIPEAIRENIAAEYYSDMMQLLRRTVPAAFEKRNPVDSRDGW</sequence>
<accession>A0A833M3N5</accession>
<dbReference type="GO" id="GO:0016887">
    <property type="term" value="F:ATP hydrolysis activity"/>
    <property type="evidence" value="ECO:0007669"/>
    <property type="project" value="UniProtKB-UniRule"/>
</dbReference>
<dbReference type="NCBIfam" id="TIGR00763">
    <property type="entry name" value="lon"/>
    <property type="match status" value="1"/>
</dbReference>
<dbReference type="InterPro" id="IPR003111">
    <property type="entry name" value="Lon_prtase_N"/>
</dbReference>
<dbReference type="PIRSF" id="PIRSF001174">
    <property type="entry name" value="Lon_proteas"/>
    <property type="match status" value="1"/>
</dbReference>
<dbReference type="Proteomes" id="UP000460298">
    <property type="component" value="Unassembled WGS sequence"/>
</dbReference>
<dbReference type="AlphaFoldDB" id="A0A833M3N5"/>
<dbReference type="InterPro" id="IPR003959">
    <property type="entry name" value="ATPase_AAA_core"/>
</dbReference>
<feature type="active site" evidence="10 12">
    <location>
        <position position="743"/>
    </location>
</feature>
<dbReference type="GO" id="GO:0004176">
    <property type="term" value="F:ATP-dependent peptidase activity"/>
    <property type="evidence" value="ECO:0007669"/>
    <property type="project" value="UniProtKB-UniRule"/>
</dbReference>
<evidence type="ECO:0000313" key="18">
    <source>
        <dbReference type="EMBL" id="KAB2935211.1"/>
    </source>
</evidence>
<evidence type="ECO:0000256" key="15">
    <source>
        <dbReference type="RuleBase" id="RU000591"/>
    </source>
</evidence>
<dbReference type="SUPFAM" id="SSF88697">
    <property type="entry name" value="PUA domain-like"/>
    <property type="match status" value="1"/>
</dbReference>
<dbReference type="Pfam" id="PF02190">
    <property type="entry name" value="LON_substr_bdg"/>
    <property type="match status" value="1"/>
</dbReference>
<evidence type="ECO:0000313" key="19">
    <source>
        <dbReference type="Proteomes" id="UP000460298"/>
    </source>
</evidence>
<dbReference type="PROSITE" id="PS01046">
    <property type="entry name" value="LON_SER"/>
    <property type="match status" value="1"/>
</dbReference>
<dbReference type="InterPro" id="IPR003593">
    <property type="entry name" value="AAA+_ATPase"/>
</dbReference>
<evidence type="ECO:0000256" key="1">
    <source>
        <dbReference type="ARBA" id="ARBA00004496"/>
    </source>
</evidence>
<dbReference type="InterPro" id="IPR008268">
    <property type="entry name" value="Peptidase_S16_AS"/>
</dbReference>
<feature type="binding site" evidence="10 13">
    <location>
        <begin position="378"/>
        <end position="385"/>
    </location>
    <ligand>
        <name>ATP</name>
        <dbReference type="ChEBI" id="CHEBI:30616"/>
    </ligand>
</feature>
<dbReference type="Gene3D" id="3.30.230.10">
    <property type="match status" value="1"/>
</dbReference>
<dbReference type="SUPFAM" id="SSF52540">
    <property type="entry name" value="P-loop containing nucleoside triphosphate hydrolases"/>
    <property type="match status" value="1"/>
</dbReference>
<dbReference type="OrthoDB" id="9803599at2"/>
<dbReference type="InterPro" id="IPR027065">
    <property type="entry name" value="Lon_Prtase"/>
</dbReference>
<dbReference type="PROSITE" id="PS51786">
    <property type="entry name" value="LON_PROTEOLYTIC"/>
    <property type="match status" value="1"/>
</dbReference>
<evidence type="ECO:0000256" key="10">
    <source>
        <dbReference type="HAMAP-Rule" id="MF_01973"/>
    </source>
</evidence>
<dbReference type="GO" id="GO:0005524">
    <property type="term" value="F:ATP binding"/>
    <property type="evidence" value="ECO:0007669"/>
    <property type="project" value="UniProtKB-UniRule"/>
</dbReference>
<dbReference type="SUPFAM" id="SSF54211">
    <property type="entry name" value="Ribosomal protein S5 domain 2-like"/>
    <property type="match status" value="1"/>
</dbReference>
<dbReference type="Gene3D" id="1.20.58.1480">
    <property type="match status" value="1"/>
</dbReference>
<comment type="subcellular location">
    <subcellularLocation>
        <location evidence="1 10 11">Cytoplasm</location>
    </subcellularLocation>
</comment>
<dbReference type="InterPro" id="IPR004815">
    <property type="entry name" value="Lon_bac/euk-typ"/>
</dbReference>
<dbReference type="InterPro" id="IPR046336">
    <property type="entry name" value="Lon_prtase_N_sf"/>
</dbReference>
<comment type="caution">
    <text evidence="18">The sequence shown here is derived from an EMBL/GenBank/DDBJ whole genome shotgun (WGS) entry which is preliminary data.</text>
</comment>
<comment type="function">
    <text evidence="10">ATP-dependent serine protease that mediates the selective degradation of mutant and abnormal proteins as well as certain short-lived regulatory proteins. Required for cellular homeostasis and for survival from DNA damage and developmental changes induced by stress. Degrades polypeptides processively to yield small peptide fragments that are 5 to 10 amino acids long. Binds to DNA in a double-stranded, site-specific manner.</text>
</comment>
<dbReference type="EC" id="3.4.21.53" evidence="10 11"/>
<dbReference type="InterPro" id="IPR014721">
    <property type="entry name" value="Ribsml_uS5_D2-typ_fold_subgr"/>
</dbReference>
<proteinExistence type="evidence at transcript level"/>
<dbReference type="Pfam" id="PF00004">
    <property type="entry name" value="AAA"/>
    <property type="match status" value="1"/>
</dbReference>
<protein>
    <recommendedName>
        <fullName evidence="10 11">Lon protease</fullName>
        <ecNumber evidence="10 11">3.4.21.53</ecNumber>
    </recommendedName>
    <alternativeName>
        <fullName evidence="10">ATP-dependent protease La</fullName>
    </alternativeName>
</protein>
<dbReference type="EMBL" id="WBUI01000001">
    <property type="protein sequence ID" value="KAB2935211.1"/>
    <property type="molecule type" value="Genomic_DNA"/>
</dbReference>
<reference evidence="18 19" key="1">
    <citation type="submission" date="2019-10" db="EMBL/GenBank/DDBJ databases">
        <title>Extracellular Electron Transfer in a Candidatus Methanoperedens spp. Enrichment Culture.</title>
        <authorList>
            <person name="Berger S."/>
            <person name="Rangel Shaw D."/>
            <person name="Berben T."/>
            <person name="In 'T Zandt M."/>
            <person name="Frank J."/>
            <person name="Reimann J."/>
            <person name="Jetten M.S.M."/>
            <person name="Welte C.U."/>
        </authorList>
    </citation>
    <scope>NUCLEOTIDE SEQUENCE [LARGE SCALE GENOMIC DNA]</scope>
    <source>
        <strain evidence="18">SB12</strain>
    </source>
</reference>
<dbReference type="InterPro" id="IPR008269">
    <property type="entry name" value="Lon_proteolytic"/>
</dbReference>
<keyword evidence="3 10" id="KW-0645">Protease</keyword>
<dbReference type="InterPro" id="IPR027543">
    <property type="entry name" value="Lon_bac"/>
</dbReference>
<comment type="induction">
    <text evidence="10">By heat shock.</text>
</comment>
<evidence type="ECO:0000256" key="4">
    <source>
        <dbReference type="ARBA" id="ARBA00022741"/>
    </source>
</evidence>
<dbReference type="InterPro" id="IPR015947">
    <property type="entry name" value="PUA-like_sf"/>
</dbReference>
<dbReference type="SMART" id="SM00382">
    <property type="entry name" value="AAA"/>
    <property type="match status" value="1"/>
</dbReference>
<name>A0A833M3N5_9LEPT</name>
<dbReference type="GO" id="GO:0034605">
    <property type="term" value="P:cellular response to heat"/>
    <property type="evidence" value="ECO:0007669"/>
    <property type="project" value="UniProtKB-UniRule"/>
</dbReference>
<dbReference type="GO" id="GO:0006515">
    <property type="term" value="P:protein quality control for misfolded or incompletely synthesized proteins"/>
    <property type="evidence" value="ECO:0007669"/>
    <property type="project" value="UniProtKB-UniRule"/>
</dbReference>
<evidence type="ECO:0000256" key="7">
    <source>
        <dbReference type="ARBA" id="ARBA00022840"/>
    </source>
</evidence>
<evidence type="ECO:0000256" key="6">
    <source>
        <dbReference type="ARBA" id="ARBA00022825"/>
    </source>
</evidence>
<keyword evidence="2 10" id="KW-0963">Cytoplasm</keyword>
<organism evidence="18 19">
    <name type="scientific">Leptonema illini</name>
    <dbReference type="NCBI Taxonomy" id="183"/>
    <lineage>
        <taxon>Bacteria</taxon>
        <taxon>Pseudomonadati</taxon>
        <taxon>Spirochaetota</taxon>
        <taxon>Spirochaetia</taxon>
        <taxon>Leptospirales</taxon>
        <taxon>Leptospiraceae</taxon>
        <taxon>Leptonema</taxon>
    </lineage>
</organism>
<dbReference type="InterPro" id="IPR020568">
    <property type="entry name" value="Ribosomal_Su5_D2-typ_SF"/>
</dbReference>
<evidence type="ECO:0000256" key="3">
    <source>
        <dbReference type="ARBA" id="ARBA00022670"/>
    </source>
</evidence>
<comment type="catalytic activity">
    <reaction evidence="9 10 11 14">
        <text>Hydrolysis of proteins in presence of ATP.</text>
        <dbReference type="EC" id="3.4.21.53"/>
    </reaction>
</comment>
<dbReference type="GO" id="GO:0005737">
    <property type="term" value="C:cytoplasm"/>
    <property type="evidence" value="ECO:0007669"/>
    <property type="project" value="UniProtKB-SubCell"/>
</dbReference>
<dbReference type="FunFam" id="3.40.50.300:FF:000021">
    <property type="entry name" value="Lon protease homolog"/>
    <property type="match status" value="1"/>
</dbReference>
<dbReference type="Pfam" id="PF22667">
    <property type="entry name" value="Lon_lid"/>
    <property type="match status" value="1"/>
</dbReference>
<evidence type="ECO:0000259" key="17">
    <source>
        <dbReference type="PROSITE" id="PS51787"/>
    </source>
</evidence>
<dbReference type="Pfam" id="PF05362">
    <property type="entry name" value="Lon_C"/>
    <property type="match status" value="1"/>
</dbReference>
<dbReference type="InterPro" id="IPR054594">
    <property type="entry name" value="Lon_lid"/>
</dbReference>
<dbReference type="Gene3D" id="1.20.5.5270">
    <property type="match status" value="1"/>
</dbReference>
<dbReference type="PRINTS" id="PR00830">
    <property type="entry name" value="ENDOLAPTASE"/>
</dbReference>
<keyword evidence="6 10" id="KW-0720">Serine protease</keyword>
<evidence type="ECO:0000256" key="2">
    <source>
        <dbReference type="ARBA" id="ARBA00022490"/>
    </source>
</evidence>
<comment type="subunit">
    <text evidence="10 11">Homohexamer. Organized in a ring with a central cavity.</text>
</comment>
<comment type="similarity">
    <text evidence="10 11 14 15">Belongs to the peptidase S16 family.</text>
</comment>
<evidence type="ECO:0000259" key="16">
    <source>
        <dbReference type="PROSITE" id="PS51786"/>
    </source>
</evidence>
<dbReference type="Gene3D" id="2.30.130.40">
    <property type="entry name" value="LON domain-like"/>
    <property type="match status" value="1"/>
</dbReference>
<keyword evidence="7 10" id="KW-0067">ATP-binding</keyword>
<dbReference type="PANTHER" id="PTHR10046">
    <property type="entry name" value="ATP DEPENDENT LON PROTEASE FAMILY MEMBER"/>
    <property type="match status" value="1"/>
</dbReference>
<feature type="domain" description="Lon proteolytic" evidence="16">
    <location>
        <begin position="613"/>
        <end position="798"/>
    </location>
</feature>
<dbReference type="GO" id="GO:0004252">
    <property type="term" value="F:serine-type endopeptidase activity"/>
    <property type="evidence" value="ECO:0007669"/>
    <property type="project" value="UniProtKB-UniRule"/>
</dbReference>
<evidence type="ECO:0000256" key="12">
    <source>
        <dbReference type="PIRSR" id="PIRSR001174-1"/>
    </source>
</evidence>
<dbReference type="RefSeq" id="WP_002773956.1">
    <property type="nucleotide sequence ID" value="NZ_JQDG01000017.1"/>
</dbReference>
<dbReference type="PROSITE" id="PS51787">
    <property type="entry name" value="LON_N"/>
    <property type="match status" value="1"/>
</dbReference>